<comment type="caution">
    <text evidence="1">The sequence shown here is derived from an EMBL/GenBank/DDBJ whole genome shotgun (WGS) entry which is preliminary data.</text>
</comment>
<reference evidence="1" key="1">
    <citation type="submission" date="2022-08" db="EMBL/GenBank/DDBJ databases">
        <title>Genomic Encyclopedia of Type Strains, Phase V (KMG-V): Genome sequencing to study the core and pangenomes of soil and plant-associated prokaryotes.</title>
        <authorList>
            <person name="Whitman W."/>
        </authorList>
    </citation>
    <scope>NUCLEOTIDE SEQUENCE</scope>
    <source>
        <strain evidence="1">PS</strain>
    </source>
</reference>
<dbReference type="EMBL" id="JANUCQ010000003">
    <property type="protein sequence ID" value="MCS3922591.1"/>
    <property type="molecule type" value="Genomic_DNA"/>
</dbReference>
<name>A0ABT2EXA9_METVO</name>
<organism evidence="1 2">
    <name type="scientific">Methanococcus voltae PS</name>
    <dbReference type="NCBI Taxonomy" id="523842"/>
    <lineage>
        <taxon>Archaea</taxon>
        <taxon>Methanobacteriati</taxon>
        <taxon>Methanobacteriota</taxon>
        <taxon>Methanomada group</taxon>
        <taxon>Methanococci</taxon>
        <taxon>Methanococcales</taxon>
        <taxon>Methanococcaceae</taxon>
        <taxon>Methanococcus</taxon>
    </lineage>
</organism>
<evidence type="ECO:0000313" key="2">
    <source>
        <dbReference type="Proteomes" id="UP001140258"/>
    </source>
</evidence>
<accession>A0ABT2EXA9</accession>
<dbReference type="RefSeq" id="WP_259052214.1">
    <property type="nucleotide sequence ID" value="NZ_JANUCQ010000003.1"/>
</dbReference>
<keyword evidence="2" id="KW-1185">Reference proteome</keyword>
<protein>
    <submittedName>
        <fullName evidence="1">Uncharacterized protein</fullName>
    </submittedName>
</protein>
<proteinExistence type="predicted"/>
<sequence length="76" mass="8650">MDLKAEEKTCKNVYSILKKAINDIEECDIKVLGYAIAWDNGKTDITIHEGVYEGVQLTDDPEELNINYSEVENEAR</sequence>
<gene>
    <name evidence="1" type="ORF">M2325_001287</name>
</gene>
<evidence type="ECO:0000313" key="1">
    <source>
        <dbReference type="EMBL" id="MCS3922591.1"/>
    </source>
</evidence>
<dbReference type="Proteomes" id="UP001140258">
    <property type="component" value="Unassembled WGS sequence"/>
</dbReference>